<feature type="chain" id="PRO_5040540473" description="Carboxylic ester hydrolase" evidence="8">
    <location>
        <begin position="19"/>
        <end position="559"/>
    </location>
</feature>
<evidence type="ECO:0000256" key="6">
    <source>
        <dbReference type="ARBA" id="ARBA00022837"/>
    </source>
</evidence>
<keyword evidence="6" id="KW-0106">Calcium</keyword>
<dbReference type="GeneID" id="71980390"/>
<dbReference type="SUPFAM" id="SSF53474">
    <property type="entry name" value="alpha/beta-Hydrolases"/>
    <property type="match status" value="1"/>
</dbReference>
<reference evidence="9" key="2">
    <citation type="journal article" date="2022" name="Microb. Genom.">
        <title>A chromosome-scale genome assembly of the tomato pathogen Cladosporium fulvum reveals a compartmentalized genome architecture and the presence of a dispensable chromosome.</title>
        <authorList>
            <person name="Zaccaron A.Z."/>
            <person name="Chen L.H."/>
            <person name="Samaras A."/>
            <person name="Stergiopoulos I."/>
        </authorList>
    </citation>
    <scope>NUCLEOTIDE SEQUENCE</scope>
    <source>
        <strain evidence="9">Race5_Kim</strain>
    </source>
</reference>
<sequence length="559" mass="61561">MSLTALLALAMTLPIATTTPTPHTNPKCTPEAIQSLLPPTGNATLTSVTSLPSNSTFHVPTSNLAYPIFPTQLRALCAIEFKLPSSETSSYSFGLFLPDDWNSRFLAVGQGGFSGGINWLDMGAGVGYGFAAMSTDTGHSSISANGTWAYENPEGVVDWAWRAMHGSVVVAKEVVKGYYGEEAEWNYYSGCSTGGRQGLKEVQMFPEDFDGVLVGAPAWWTSHLQTWTVKTGLDNMPNTSSHYIPPALFPVIGTEVIRQCDGQDGVRDGIVSRPEGCHFVPEALLCREGVRNQTPEGCLTVEQIGTLGRVYNDYVETNQTFVFPHINLGAESQFEVLMSGSRIHPLGIDYVRYFLLNESTWDPKDFDYQIVQEADAVQPGNASANKFDLRPFHKRGGKLLHYHGLADGLIPTGSSEHFYRQVLNTMTPKDIELDSWYRYFRIPGMQHCAGTPSDVNAPWYIAGGNQAADLSSSTNGVPGYRDAEHDALLALMEWTEKGKAPEQIIATVWQNDTLQDEVLRQRPICPFPQHAEYDGKGDLDEPASWKCGSEFTLQRQESY</sequence>
<evidence type="ECO:0000256" key="4">
    <source>
        <dbReference type="ARBA" id="ARBA00022729"/>
    </source>
</evidence>
<evidence type="ECO:0000256" key="5">
    <source>
        <dbReference type="ARBA" id="ARBA00022801"/>
    </source>
</evidence>
<dbReference type="OMA" id="PLCFYPQ"/>
<keyword evidence="4 8" id="KW-0732">Signal</keyword>
<evidence type="ECO:0000313" key="9">
    <source>
        <dbReference type="EMBL" id="UJO12855.1"/>
    </source>
</evidence>
<proteinExistence type="inferred from homology"/>
<dbReference type="InterPro" id="IPR029058">
    <property type="entry name" value="AB_hydrolase_fold"/>
</dbReference>
<keyword evidence="10" id="KW-1185">Reference proteome</keyword>
<keyword evidence="3" id="KW-0479">Metal-binding</keyword>
<organism evidence="9 10">
    <name type="scientific">Passalora fulva</name>
    <name type="common">Tomato leaf mold</name>
    <name type="synonym">Cladosporium fulvum</name>
    <dbReference type="NCBI Taxonomy" id="5499"/>
    <lineage>
        <taxon>Eukaryota</taxon>
        <taxon>Fungi</taxon>
        <taxon>Dikarya</taxon>
        <taxon>Ascomycota</taxon>
        <taxon>Pezizomycotina</taxon>
        <taxon>Dothideomycetes</taxon>
        <taxon>Dothideomycetidae</taxon>
        <taxon>Mycosphaerellales</taxon>
        <taxon>Mycosphaerellaceae</taxon>
        <taxon>Fulvia</taxon>
    </lineage>
</organism>
<gene>
    <name evidence="9" type="ORF">CLAFUR5_00512</name>
</gene>
<dbReference type="InterPro" id="IPR011118">
    <property type="entry name" value="Tannase/feruloyl_esterase"/>
</dbReference>
<dbReference type="AlphaFoldDB" id="A0A9Q8P495"/>
<comment type="similarity">
    <text evidence="1 8">Belongs to the tannase family.</text>
</comment>
<evidence type="ECO:0000256" key="2">
    <source>
        <dbReference type="ARBA" id="ARBA00022487"/>
    </source>
</evidence>
<dbReference type="PANTHER" id="PTHR33938:SF2">
    <property type="entry name" value="CARBOXYLIC ESTER HYDROLASE"/>
    <property type="match status" value="1"/>
</dbReference>
<evidence type="ECO:0000313" key="10">
    <source>
        <dbReference type="Proteomes" id="UP000756132"/>
    </source>
</evidence>
<dbReference type="OrthoDB" id="3039123at2759"/>
<evidence type="ECO:0000256" key="3">
    <source>
        <dbReference type="ARBA" id="ARBA00022723"/>
    </source>
</evidence>
<protein>
    <recommendedName>
        <fullName evidence="8">Carboxylic ester hydrolase</fullName>
        <ecNumber evidence="8">3.1.1.-</ecNumber>
    </recommendedName>
</protein>
<dbReference type="Pfam" id="PF07519">
    <property type="entry name" value="Tannase"/>
    <property type="match status" value="2"/>
</dbReference>
<dbReference type="RefSeq" id="XP_047757221.1">
    <property type="nucleotide sequence ID" value="XM_047899660.1"/>
</dbReference>
<accession>A0A9Q8P495</accession>
<dbReference type="GO" id="GO:0030600">
    <property type="term" value="F:feruloyl esterase activity"/>
    <property type="evidence" value="ECO:0007669"/>
    <property type="project" value="UniProtKB-ARBA"/>
</dbReference>
<evidence type="ECO:0000256" key="8">
    <source>
        <dbReference type="RuleBase" id="RU361238"/>
    </source>
</evidence>
<dbReference type="Proteomes" id="UP000756132">
    <property type="component" value="Chromosome 1"/>
</dbReference>
<feature type="signal peptide" evidence="8">
    <location>
        <begin position="1"/>
        <end position="18"/>
    </location>
</feature>
<evidence type="ECO:0000256" key="7">
    <source>
        <dbReference type="ARBA" id="ARBA00023157"/>
    </source>
</evidence>
<keyword evidence="7" id="KW-1015">Disulfide bond</keyword>
<dbReference type="EMBL" id="CP090163">
    <property type="protein sequence ID" value="UJO12855.1"/>
    <property type="molecule type" value="Genomic_DNA"/>
</dbReference>
<dbReference type="GO" id="GO:0046872">
    <property type="term" value="F:metal ion binding"/>
    <property type="evidence" value="ECO:0007669"/>
    <property type="project" value="UniProtKB-KW"/>
</dbReference>
<name>A0A9Q8P495_PASFU</name>
<keyword evidence="2" id="KW-0719">Serine esterase</keyword>
<dbReference type="EC" id="3.1.1.-" evidence="8"/>
<evidence type="ECO:0000256" key="1">
    <source>
        <dbReference type="ARBA" id="ARBA00006249"/>
    </source>
</evidence>
<dbReference type="KEGG" id="ffu:CLAFUR5_00512"/>
<dbReference type="PANTHER" id="PTHR33938">
    <property type="entry name" value="FERULOYL ESTERASE B-RELATED"/>
    <property type="match status" value="1"/>
</dbReference>
<keyword evidence="5 8" id="KW-0378">Hydrolase</keyword>
<reference evidence="9" key="1">
    <citation type="submission" date="2021-12" db="EMBL/GenBank/DDBJ databases">
        <authorList>
            <person name="Zaccaron A."/>
            <person name="Stergiopoulos I."/>
        </authorList>
    </citation>
    <scope>NUCLEOTIDE SEQUENCE</scope>
    <source>
        <strain evidence="9">Race5_Kim</strain>
    </source>
</reference>